<feature type="transmembrane region" description="Helical" evidence="1">
    <location>
        <begin position="93"/>
        <end position="117"/>
    </location>
</feature>
<keyword evidence="3" id="KW-1185">Reference proteome</keyword>
<evidence type="ECO:0000313" key="3">
    <source>
        <dbReference type="Proteomes" id="UP000199800"/>
    </source>
</evidence>
<dbReference type="Proteomes" id="UP000199800">
    <property type="component" value="Unassembled WGS sequence"/>
</dbReference>
<protein>
    <recommendedName>
        <fullName evidence="4">Peptide zinc metalloprotease protein</fullName>
    </recommendedName>
</protein>
<feature type="transmembrane region" description="Helical" evidence="1">
    <location>
        <begin position="222"/>
        <end position="244"/>
    </location>
</feature>
<keyword evidence="1" id="KW-0812">Transmembrane</keyword>
<name>A0A1I0CBU6_9FIRM</name>
<feature type="transmembrane region" description="Helical" evidence="1">
    <location>
        <begin position="154"/>
        <end position="172"/>
    </location>
</feature>
<reference evidence="2 3" key="1">
    <citation type="submission" date="2016-10" db="EMBL/GenBank/DDBJ databases">
        <authorList>
            <person name="de Groot N.N."/>
        </authorList>
    </citation>
    <scope>NUCLEOTIDE SEQUENCE [LARGE SCALE GENOMIC DNA]</scope>
    <source>
        <strain evidence="2 3">DSM 1801</strain>
    </source>
</reference>
<organism evidence="2 3">
    <name type="scientific">[Clostridium] polysaccharolyticum</name>
    <dbReference type="NCBI Taxonomy" id="29364"/>
    <lineage>
        <taxon>Bacteria</taxon>
        <taxon>Bacillati</taxon>
        <taxon>Bacillota</taxon>
        <taxon>Clostridia</taxon>
        <taxon>Lachnospirales</taxon>
        <taxon>Lachnospiraceae</taxon>
    </lineage>
</organism>
<dbReference type="AlphaFoldDB" id="A0A1I0CBU6"/>
<gene>
    <name evidence="2" type="ORF">SAMN04487772_109125</name>
</gene>
<sequence>MKKEFYLNNMFYEVIENEKGDCFIKDKRNSRYYFKRGFFASRRYQFECIEQIKWNWKDTIYTVLCMLSVFSLVFLLFHYCNIYQAEKFTGRKYFLSACYLVMSMVAHESSHAFTMYVYGRKYGKIHVKLYYHVFLAIVTDTTDSYLLPRYRRFFVCYAGVMSNLLMYGFTLLRFPASAYLLRIALWGVIYNMIPFGGMKTDGYHIMINILLRQNDVKGKKHIIGQMAQSLFFISIMLSLIYSIARCLDSVFC</sequence>
<evidence type="ECO:0008006" key="4">
    <source>
        <dbReference type="Google" id="ProtNLM"/>
    </source>
</evidence>
<feature type="transmembrane region" description="Helical" evidence="1">
    <location>
        <begin position="178"/>
        <end position="197"/>
    </location>
</feature>
<feature type="transmembrane region" description="Helical" evidence="1">
    <location>
        <begin position="60"/>
        <end position="81"/>
    </location>
</feature>
<dbReference type="STRING" id="29364.SAMN04487772_109125"/>
<dbReference type="EMBL" id="FOHN01000009">
    <property type="protein sequence ID" value="SET17013.1"/>
    <property type="molecule type" value="Genomic_DNA"/>
</dbReference>
<proteinExistence type="predicted"/>
<dbReference type="RefSeq" id="WP_092477727.1">
    <property type="nucleotide sequence ID" value="NZ_FOHN01000009.1"/>
</dbReference>
<keyword evidence="1" id="KW-1133">Transmembrane helix</keyword>
<accession>A0A1I0CBU6</accession>
<evidence type="ECO:0000256" key="1">
    <source>
        <dbReference type="SAM" id="Phobius"/>
    </source>
</evidence>
<keyword evidence="1" id="KW-0472">Membrane</keyword>
<evidence type="ECO:0000313" key="2">
    <source>
        <dbReference type="EMBL" id="SET17013.1"/>
    </source>
</evidence>
<dbReference type="OrthoDB" id="9800627at2"/>